<dbReference type="Proteomes" id="UP000185655">
    <property type="component" value="Unassembled WGS sequence"/>
</dbReference>
<dbReference type="InterPro" id="IPR002798">
    <property type="entry name" value="SpoIIM-like"/>
</dbReference>
<evidence type="ECO:0000256" key="1">
    <source>
        <dbReference type="SAM" id="Phobius"/>
    </source>
</evidence>
<feature type="transmembrane region" description="Helical" evidence="1">
    <location>
        <begin position="54"/>
        <end position="87"/>
    </location>
</feature>
<protein>
    <submittedName>
        <fullName evidence="2">Stage II sporulation protein M</fullName>
    </submittedName>
</protein>
<evidence type="ECO:0000313" key="2">
    <source>
        <dbReference type="EMBL" id="SFZ76245.1"/>
    </source>
</evidence>
<sequence length="162" mass="18198">MKKTSVKKDFWVTFITLIIGVIVGICIIKISGITITSDIQVLKFNEIFNHNTGVALIILIIGSLTFGVGGLMILFINGISMGMVMGILPLKQIIFILFPYAVFELLSFVFVAMAGIEMSRNIRKFMKEKRIMALVNEWFYVRFLLTLTLVLLAIAGIIEVYI</sequence>
<dbReference type="EMBL" id="FPKS01000014">
    <property type="protein sequence ID" value="SFZ76245.1"/>
    <property type="molecule type" value="Genomic_DNA"/>
</dbReference>
<reference evidence="2 3" key="1">
    <citation type="submission" date="2016-11" db="EMBL/GenBank/DDBJ databases">
        <authorList>
            <person name="Jaros S."/>
            <person name="Januszkiewicz K."/>
            <person name="Wedrychowicz H."/>
        </authorList>
    </citation>
    <scope>NUCLEOTIDE SEQUENCE [LARGE SCALE GENOMIC DNA]</scope>
    <source>
        <strain evidence="2 3">DSM 22330</strain>
    </source>
</reference>
<feature type="transmembrane region" description="Helical" evidence="1">
    <location>
        <begin position="12"/>
        <end position="33"/>
    </location>
</feature>
<dbReference type="OrthoDB" id="9973339at2"/>
<dbReference type="AlphaFoldDB" id="A0A1K2HHQ4"/>
<feature type="transmembrane region" description="Helical" evidence="1">
    <location>
        <begin position="139"/>
        <end position="158"/>
    </location>
</feature>
<dbReference type="STRING" id="1122154.SAMN02746068_01882"/>
<keyword evidence="1" id="KW-0812">Transmembrane</keyword>
<dbReference type="RefSeq" id="WP_031366911.1">
    <property type="nucleotide sequence ID" value="NZ_FPKS01000014.1"/>
</dbReference>
<feature type="transmembrane region" description="Helical" evidence="1">
    <location>
        <begin position="93"/>
        <end position="118"/>
    </location>
</feature>
<organism evidence="2 3">
    <name type="scientific">Pseudolactococcus chungangensis CAU 28 = DSM 22330</name>
    <dbReference type="NCBI Taxonomy" id="1122154"/>
    <lineage>
        <taxon>Bacteria</taxon>
        <taxon>Bacillati</taxon>
        <taxon>Bacillota</taxon>
        <taxon>Bacilli</taxon>
        <taxon>Lactobacillales</taxon>
        <taxon>Streptococcaceae</taxon>
        <taxon>Pseudolactococcus</taxon>
    </lineage>
</organism>
<evidence type="ECO:0000313" key="3">
    <source>
        <dbReference type="Proteomes" id="UP000185655"/>
    </source>
</evidence>
<accession>A0A1K2HHQ4</accession>
<proteinExistence type="predicted"/>
<keyword evidence="1" id="KW-1133">Transmembrane helix</keyword>
<name>A0A1K2HHQ4_9LACT</name>
<keyword evidence="1" id="KW-0472">Membrane</keyword>
<gene>
    <name evidence="2" type="ORF">SAMN02746068_01882</name>
</gene>
<dbReference type="Pfam" id="PF01944">
    <property type="entry name" value="SpoIIM"/>
    <property type="match status" value="1"/>
</dbReference>